<dbReference type="RefSeq" id="WP_242656519.1">
    <property type="nucleotide sequence ID" value="NZ_MZGX01000018.1"/>
</dbReference>
<reference evidence="4 5" key="1">
    <citation type="submission" date="2017-03" db="EMBL/GenBank/DDBJ databases">
        <title>Genome sequence of Clostridium hungatei DSM 14427.</title>
        <authorList>
            <person name="Poehlein A."/>
            <person name="Daniel R."/>
        </authorList>
    </citation>
    <scope>NUCLEOTIDE SEQUENCE [LARGE SCALE GENOMIC DNA]</scope>
    <source>
        <strain evidence="4 5">DSM 14427</strain>
    </source>
</reference>
<gene>
    <name evidence="4" type="primary">aas</name>
    <name evidence="4" type="ORF">CLHUN_27630</name>
</gene>
<evidence type="ECO:0000259" key="3">
    <source>
        <dbReference type="SMART" id="SM00563"/>
    </source>
</evidence>
<dbReference type="SMART" id="SM00563">
    <property type="entry name" value="PlsC"/>
    <property type="match status" value="1"/>
</dbReference>
<dbReference type="CDD" id="cd07989">
    <property type="entry name" value="LPLAT_AGPAT-like"/>
    <property type="match status" value="1"/>
</dbReference>
<sequence>MRTIRVLAPIINVLPESIIRYIGSKASDFLLYKYAKLEVTGNEILSERIGKPTIFISNHLSNVDGIVLNKILKKNNVTFMAGVKLNANPFTAIFLKMVKHISISPNSADRNAIKEALAILGKGESILIFPEGTRSRSGSMIRGKKGFLLLARLSKADIVPIGLEGTELLLPVNQNDMGRESPQHATVSVKIGQPFQLAKKDNTRENWDEECVFTAMRKIAQMLKAEYQGIYKVE</sequence>
<organism evidence="4 5">
    <name type="scientific">Ruminiclostridium hungatei</name>
    <name type="common">Clostridium hungatei</name>
    <dbReference type="NCBI Taxonomy" id="48256"/>
    <lineage>
        <taxon>Bacteria</taxon>
        <taxon>Bacillati</taxon>
        <taxon>Bacillota</taxon>
        <taxon>Clostridia</taxon>
        <taxon>Eubacteriales</taxon>
        <taxon>Oscillospiraceae</taxon>
        <taxon>Ruminiclostridium</taxon>
    </lineage>
</organism>
<evidence type="ECO:0000256" key="2">
    <source>
        <dbReference type="ARBA" id="ARBA00023315"/>
    </source>
</evidence>
<evidence type="ECO:0000313" key="4">
    <source>
        <dbReference type="EMBL" id="OPX43418.1"/>
    </source>
</evidence>
<dbReference type="SUPFAM" id="SSF69593">
    <property type="entry name" value="Glycerol-3-phosphate (1)-acyltransferase"/>
    <property type="match status" value="1"/>
</dbReference>
<dbReference type="GO" id="GO:0003841">
    <property type="term" value="F:1-acylglycerol-3-phosphate O-acyltransferase activity"/>
    <property type="evidence" value="ECO:0007669"/>
    <property type="project" value="TreeGrafter"/>
</dbReference>
<feature type="domain" description="Phospholipid/glycerol acyltransferase" evidence="3">
    <location>
        <begin position="53"/>
        <end position="166"/>
    </location>
</feature>
<dbReference type="EMBL" id="MZGX01000018">
    <property type="protein sequence ID" value="OPX43418.1"/>
    <property type="molecule type" value="Genomic_DNA"/>
</dbReference>
<name>A0A1V4SHQ6_RUMHU</name>
<accession>A0A1V4SHQ6</accession>
<dbReference type="Proteomes" id="UP000191554">
    <property type="component" value="Unassembled WGS sequence"/>
</dbReference>
<keyword evidence="2" id="KW-0012">Acyltransferase</keyword>
<dbReference type="AlphaFoldDB" id="A0A1V4SHQ6"/>
<evidence type="ECO:0000313" key="5">
    <source>
        <dbReference type="Proteomes" id="UP000191554"/>
    </source>
</evidence>
<proteinExistence type="predicted"/>
<dbReference type="InterPro" id="IPR002123">
    <property type="entry name" value="Plipid/glycerol_acylTrfase"/>
</dbReference>
<evidence type="ECO:0000256" key="1">
    <source>
        <dbReference type="ARBA" id="ARBA00022679"/>
    </source>
</evidence>
<keyword evidence="5" id="KW-1185">Reference proteome</keyword>
<keyword evidence="1" id="KW-0808">Transferase</keyword>
<dbReference type="STRING" id="48256.CLHUN_27630"/>
<comment type="caution">
    <text evidence="4">The sequence shown here is derived from an EMBL/GenBank/DDBJ whole genome shotgun (WGS) entry which is preliminary data.</text>
</comment>
<dbReference type="GO" id="GO:0006654">
    <property type="term" value="P:phosphatidic acid biosynthetic process"/>
    <property type="evidence" value="ECO:0007669"/>
    <property type="project" value="TreeGrafter"/>
</dbReference>
<dbReference type="Gene3D" id="3.40.1130.10">
    <property type="entry name" value="Glycerol-3-phosphate (1)-acyltransferase"/>
    <property type="match status" value="1"/>
</dbReference>
<dbReference type="PANTHER" id="PTHR10434">
    <property type="entry name" value="1-ACYL-SN-GLYCEROL-3-PHOSPHATE ACYLTRANSFERASE"/>
    <property type="match status" value="1"/>
</dbReference>
<protein>
    <submittedName>
        <fullName evidence="4">Bifunctional protein Aas</fullName>
    </submittedName>
</protein>
<dbReference type="PANTHER" id="PTHR10434:SF40">
    <property type="entry name" value="1-ACYL-SN-GLYCEROL-3-PHOSPHATE ACYLTRANSFERASE"/>
    <property type="match status" value="1"/>
</dbReference>
<dbReference type="Pfam" id="PF01553">
    <property type="entry name" value="Acyltransferase"/>
    <property type="match status" value="1"/>
</dbReference>